<dbReference type="Pfam" id="PF04586">
    <property type="entry name" value="Peptidase_S78"/>
    <property type="match status" value="1"/>
</dbReference>
<keyword evidence="3" id="KW-0378">Hydrolase</keyword>
<dbReference type="RefSeq" id="WP_322856406.1">
    <property type="nucleotide sequence ID" value="NZ_JAYDCJ010000003.1"/>
</dbReference>
<feature type="domain" description="Prohead serine protease" evidence="4">
    <location>
        <begin position="3"/>
        <end position="151"/>
    </location>
</feature>
<accession>A0ABU5P1M7</accession>
<proteinExistence type="predicted"/>
<name>A0ABU5P1M7_9GAMM</name>
<dbReference type="InterPro" id="IPR006433">
    <property type="entry name" value="Prohead_protease"/>
</dbReference>
<reference evidence="5 6" key="1">
    <citation type="submission" date="2023-12" db="EMBL/GenBank/DDBJ databases">
        <title>Marinobacter qingdaonensis sp. nov., isolated from the intertidal sediment of Qingdao, PR China.</title>
        <authorList>
            <person name="Li Y."/>
        </authorList>
    </citation>
    <scope>NUCLEOTIDE SEQUENCE [LARGE SCALE GENOMIC DNA]</scope>
    <source>
        <strain evidence="5 6">ASW11-75</strain>
    </source>
</reference>
<dbReference type="NCBIfam" id="TIGR01543">
    <property type="entry name" value="proheadase_HK97"/>
    <property type="match status" value="1"/>
</dbReference>
<sequence>MKITGHAAVFNSRSVDLGGFREIIAPGAFARTLRDGHPVFAVHHHSMADVLGSTRSGTLKLSEDSRGLHFDLALPDSSLGRDIHELVRRGDLASMSFSFFINGAAGEKWRETSSGEIERTLIDVSLVEISTVALPAYPASTVSARTATHDNQAARNRMLRRFMASRLEAA</sequence>
<keyword evidence="6" id="KW-1185">Reference proteome</keyword>
<dbReference type="EMBL" id="JAYDCJ010000003">
    <property type="protein sequence ID" value="MEA1081971.1"/>
    <property type="molecule type" value="Genomic_DNA"/>
</dbReference>
<dbReference type="GO" id="GO:0006508">
    <property type="term" value="P:proteolysis"/>
    <property type="evidence" value="ECO:0007669"/>
    <property type="project" value="UniProtKB-KW"/>
</dbReference>
<evidence type="ECO:0000313" key="6">
    <source>
        <dbReference type="Proteomes" id="UP001305746"/>
    </source>
</evidence>
<keyword evidence="1" id="KW-1188">Viral release from host cell</keyword>
<evidence type="ECO:0000259" key="4">
    <source>
        <dbReference type="Pfam" id="PF04586"/>
    </source>
</evidence>
<organism evidence="5 6">
    <name type="scientific">Marinobacter qingdaonensis</name>
    <dbReference type="NCBI Taxonomy" id="3108486"/>
    <lineage>
        <taxon>Bacteria</taxon>
        <taxon>Pseudomonadati</taxon>
        <taxon>Pseudomonadota</taxon>
        <taxon>Gammaproteobacteria</taxon>
        <taxon>Pseudomonadales</taxon>
        <taxon>Marinobacteraceae</taxon>
        <taxon>Marinobacter</taxon>
    </lineage>
</organism>
<dbReference type="GO" id="GO:0008233">
    <property type="term" value="F:peptidase activity"/>
    <property type="evidence" value="ECO:0007669"/>
    <property type="project" value="UniProtKB-KW"/>
</dbReference>
<evidence type="ECO:0000256" key="3">
    <source>
        <dbReference type="ARBA" id="ARBA00022801"/>
    </source>
</evidence>
<dbReference type="InterPro" id="IPR054613">
    <property type="entry name" value="Peptidase_S78_dom"/>
</dbReference>
<evidence type="ECO:0000313" key="5">
    <source>
        <dbReference type="EMBL" id="MEA1081971.1"/>
    </source>
</evidence>
<evidence type="ECO:0000256" key="1">
    <source>
        <dbReference type="ARBA" id="ARBA00022612"/>
    </source>
</evidence>
<evidence type="ECO:0000256" key="2">
    <source>
        <dbReference type="ARBA" id="ARBA00022670"/>
    </source>
</evidence>
<protein>
    <submittedName>
        <fullName evidence="5">HK97 family phage prohead protease</fullName>
    </submittedName>
</protein>
<gene>
    <name evidence="5" type="ORF">U5822_14950</name>
</gene>
<dbReference type="Proteomes" id="UP001305746">
    <property type="component" value="Unassembled WGS sequence"/>
</dbReference>
<keyword evidence="2 5" id="KW-0645">Protease</keyword>
<comment type="caution">
    <text evidence="5">The sequence shown here is derived from an EMBL/GenBank/DDBJ whole genome shotgun (WGS) entry which is preliminary data.</text>
</comment>